<dbReference type="SUPFAM" id="SSF56349">
    <property type="entry name" value="DNA breaking-rejoining enzymes"/>
    <property type="match status" value="1"/>
</dbReference>
<keyword evidence="1" id="KW-0238">DNA-binding</keyword>
<dbReference type="AlphaFoldDB" id="A0AAE3P382"/>
<evidence type="ECO:0000259" key="2">
    <source>
        <dbReference type="Pfam" id="PF14659"/>
    </source>
</evidence>
<reference evidence="3" key="1">
    <citation type="submission" date="2022-11" db="EMBL/GenBank/DDBJ databases">
        <title>Candidatus Alkanophaga archaea from heated hydrothermal vent sediment oxidize petroleum alkanes.</title>
        <authorList>
            <person name="Zehnle H."/>
            <person name="Laso-Perez R."/>
            <person name="Lipp J."/>
            <person name="Teske A."/>
            <person name="Wegener G."/>
        </authorList>
    </citation>
    <scope>NUCLEOTIDE SEQUENCE</scope>
    <source>
        <strain evidence="3">MCA70</strain>
    </source>
</reference>
<evidence type="ECO:0000256" key="1">
    <source>
        <dbReference type="ARBA" id="ARBA00023125"/>
    </source>
</evidence>
<feature type="domain" description="Integrase SAM-like N-terminal" evidence="2">
    <location>
        <begin position="122"/>
        <end position="177"/>
    </location>
</feature>
<evidence type="ECO:0000313" key="4">
    <source>
        <dbReference type="Proteomes" id="UP001144110"/>
    </source>
</evidence>
<dbReference type="Pfam" id="PF14659">
    <property type="entry name" value="Phage_int_SAM_3"/>
    <property type="match status" value="1"/>
</dbReference>
<dbReference type="EMBL" id="JAPHEG010000001">
    <property type="protein sequence ID" value="MDF2953063.1"/>
    <property type="molecule type" value="Genomic_DNA"/>
</dbReference>
<organism evidence="3 4">
    <name type="scientific">Candidatus Thermodesulfobacterium syntrophicum</name>
    <dbReference type="NCBI Taxonomy" id="3060442"/>
    <lineage>
        <taxon>Bacteria</taxon>
        <taxon>Pseudomonadati</taxon>
        <taxon>Thermodesulfobacteriota</taxon>
        <taxon>Thermodesulfobacteria</taxon>
        <taxon>Thermodesulfobacteriales</taxon>
        <taxon>Thermodesulfobacteriaceae</taxon>
        <taxon>Thermodesulfobacterium</taxon>
    </lineage>
</organism>
<sequence>MLTERQILDILEKLEGIAGDFSVREKRVKIRTKERCSVCGKAFTEVSGIGLVCLRCKTIPRRYFIDLHWEEKRVRVYSDRNGQPLSSYEQAKRLASIIELEIQQRTFDPSKYVAGDIKRFLFKNLVEQYLSEKEKIMSPSGFQAKESWFKHRIVPFFAAMDVREIRGYHLHEFYEKLIQEETISLSSVKKIFVELKAFLNWCLKREILEKLPAFPEVKAPNL</sequence>
<dbReference type="InterPro" id="IPR004107">
    <property type="entry name" value="Integrase_SAM-like_N"/>
</dbReference>
<dbReference type="Gene3D" id="1.10.150.130">
    <property type="match status" value="1"/>
</dbReference>
<name>A0AAE3P382_9BACT</name>
<accession>A0AAE3P382</accession>
<dbReference type="GO" id="GO:0003677">
    <property type="term" value="F:DNA binding"/>
    <property type="evidence" value="ECO:0007669"/>
    <property type="project" value="UniProtKB-KW"/>
</dbReference>
<dbReference type="InterPro" id="IPR011010">
    <property type="entry name" value="DNA_brk_join_enz"/>
</dbReference>
<protein>
    <recommendedName>
        <fullName evidence="2">Integrase SAM-like N-terminal domain-containing protein</fullName>
    </recommendedName>
</protein>
<dbReference type="GO" id="GO:0015074">
    <property type="term" value="P:DNA integration"/>
    <property type="evidence" value="ECO:0007669"/>
    <property type="project" value="InterPro"/>
</dbReference>
<evidence type="ECO:0000313" key="3">
    <source>
        <dbReference type="EMBL" id="MDF2953063.1"/>
    </source>
</evidence>
<comment type="caution">
    <text evidence="3">The sequence shown here is derived from an EMBL/GenBank/DDBJ whole genome shotgun (WGS) entry which is preliminary data.</text>
</comment>
<dbReference type="InterPro" id="IPR010998">
    <property type="entry name" value="Integrase_recombinase_N"/>
</dbReference>
<gene>
    <name evidence="3" type="ORF">OD816_000308</name>
</gene>
<proteinExistence type="predicted"/>
<dbReference type="Proteomes" id="UP001144110">
    <property type="component" value="Unassembled WGS sequence"/>
</dbReference>